<organism evidence="10 11">
    <name type="scientific">Methanospirillum stamsii</name>
    <dbReference type="NCBI Taxonomy" id="1277351"/>
    <lineage>
        <taxon>Archaea</taxon>
        <taxon>Methanobacteriati</taxon>
        <taxon>Methanobacteriota</taxon>
        <taxon>Stenosarchaea group</taxon>
        <taxon>Methanomicrobia</taxon>
        <taxon>Methanomicrobiales</taxon>
        <taxon>Methanospirillaceae</taxon>
        <taxon>Methanospirillum</taxon>
    </lineage>
</organism>
<evidence type="ECO:0000313" key="11">
    <source>
        <dbReference type="Proteomes" id="UP000245934"/>
    </source>
</evidence>
<dbReference type="GO" id="GO:0005886">
    <property type="term" value="C:plasma membrane"/>
    <property type="evidence" value="ECO:0007669"/>
    <property type="project" value="UniProtKB-SubCell"/>
</dbReference>
<evidence type="ECO:0000256" key="4">
    <source>
        <dbReference type="ARBA" id="ARBA00022741"/>
    </source>
</evidence>
<protein>
    <submittedName>
        <fullName evidence="10">Daunorubicin ABC transporter ATP-binding protein</fullName>
    </submittedName>
</protein>
<keyword evidence="11" id="KW-1185">Reference proteome</keyword>
<dbReference type="PANTHER" id="PTHR43582:SF4">
    <property type="entry name" value="ANTIBIOTIC RESISTANCE ABC TRANSPORTER ATP-BINDING PROTEIN"/>
    <property type="match status" value="1"/>
</dbReference>
<dbReference type="NCBIfam" id="TIGR01188">
    <property type="entry name" value="drrA"/>
    <property type="match status" value="1"/>
</dbReference>
<dbReference type="Pfam" id="PF00005">
    <property type="entry name" value="ABC_tran"/>
    <property type="match status" value="1"/>
</dbReference>
<dbReference type="GO" id="GO:0016887">
    <property type="term" value="F:ATP hydrolysis activity"/>
    <property type="evidence" value="ECO:0007669"/>
    <property type="project" value="InterPro"/>
</dbReference>
<keyword evidence="2" id="KW-0813">Transport</keyword>
<sequence length="313" mass="34862">MSNSVILDVSNFSYAYGDVQAVNNVSFTVKRGEFFSFLGPNGAGKTTVINTLITLLPMQKGTVTVAGYDLRTDRVKVRESIGIVFQQITLDKDMTVRETLDFHGDIYQMNRDNKMKRISELLALVELEEKADALVSTLSGGMKRRLEIARGLMTRPQILFLDEPTIGLDPQTRQKTWEYLRMVNQEGTTIFMTTHYMDEADILSDSIALIDHGEIIKRGTPDELKSGLGKDIIYLETSDNNSVSTRIREIPGITGIQPCDGKLLIFSGNDGALVLPGIIRAADEQGITVRSVSLKKPTMDDVFMHYTGTEIRD</sequence>
<dbReference type="PROSITE" id="PS00211">
    <property type="entry name" value="ABC_TRANSPORTER_1"/>
    <property type="match status" value="1"/>
</dbReference>
<reference evidence="10 11" key="1">
    <citation type="submission" date="2018-05" db="EMBL/GenBank/DDBJ databases">
        <title>Draft genome of Methanospirillum stamsii Pt1.</title>
        <authorList>
            <person name="Dueholm M.S."/>
            <person name="Nielsen P.H."/>
            <person name="Bakmann L.F."/>
            <person name="Otzen D.E."/>
        </authorList>
    </citation>
    <scope>NUCLEOTIDE SEQUENCE [LARGE SCALE GENOMIC DNA]</scope>
    <source>
        <strain evidence="10 11">Pt1</strain>
    </source>
</reference>
<dbReference type="InterPro" id="IPR027417">
    <property type="entry name" value="P-loop_NTPase"/>
</dbReference>
<keyword evidence="3" id="KW-1003">Cell membrane</keyword>
<dbReference type="SUPFAM" id="SSF52540">
    <property type="entry name" value="P-loop containing nucleoside triphosphate hydrolases"/>
    <property type="match status" value="1"/>
</dbReference>
<evidence type="ECO:0000256" key="2">
    <source>
        <dbReference type="ARBA" id="ARBA00022448"/>
    </source>
</evidence>
<evidence type="ECO:0000256" key="3">
    <source>
        <dbReference type="ARBA" id="ARBA00022475"/>
    </source>
</evidence>
<dbReference type="EMBL" id="QGMZ01000020">
    <property type="protein sequence ID" value="PWR73276.1"/>
    <property type="molecule type" value="Genomic_DNA"/>
</dbReference>
<dbReference type="InterPro" id="IPR003439">
    <property type="entry name" value="ABC_transporter-like_ATP-bd"/>
</dbReference>
<dbReference type="GeneID" id="97610065"/>
<dbReference type="Pfam" id="PF13732">
    <property type="entry name" value="DrrA1-3_C"/>
    <property type="match status" value="1"/>
</dbReference>
<evidence type="ECO:0000256" key="7">
    <source>
        <dbReference type="ARBA" id="ARBA00023136"/>
    </source>
</evidence>
<dbReference type="InterPro" id="IPR005894">
    <property type="entry name" value="DrrA"/>
</dbReference>
<dbReference type="InterPro" id="IPR003593">
    <property type="entry name" value="AAA+_ATPase"/>
</dbReference>
<feature type="domain" description="ABC transporter" evidence="9">
    <location>
        <begin position="7"/>
        <end position="237"/>
    </location>
</feature>
<comment type="caution">
    <text evidence="10">The sequence shown here is derived from an EMBL/GenBank/DDBJ whole genome shotgun (WGS) entry which is preliminary data.</text>
</comment>
<dbReference type="GO" id="GO:1900753">
    <property type="term" value="P:doxorubicin transport"/>
    <property type="evidence" value="ECO:0007669"/>
    <property type="project" value="InterPro"/>
</dbReference>
<dbReference type="FunFam" id="3.40.50.300:FF:000589">
    <property type="entry name" value="ABC transporter, ATP-binding subunit"/>
    <property type="match status" value="1"/>
</dbReference>
<dbReference type="OrthoDB" id="31298at2157"/>
<name>A0A2V2N6C1_9EURY</name>
<keyword evidence="6" id="KW-1278">Translocase</keyword>
<dbReference type="InterPro" id="IPR025302">
    <property type="entry name" value="DrrA1/2-like_C"/>
</dbReference>
<evidence type="ECO:0000256" key="8">
    <source>
        <dbReference type="ARBA" id="ARBA00049985"/>
    </source>
</evidence>
<evidence type="ECO:0000256" key="6">
    <source>
        <dbReference type="ARBA" id="ARBA00022967"/>
    </source>
</evidence>
<dbReference type="GO" id="GO:0005524">
    <property type="term" value="F:ATP binding"/>
    <property type="evidence" value="ECO:0007669"/>
    <property type="project" value="UniProtKB-KW"/>
</dbReference>
<dbReference type="RefSeq" id="WP_109941172.1">
    <property type="nucleotide sequence ID" value="NZ_CP176366.1"/>
</dbReference>
<keyword evidence="4" id="KW-0547">Nucleotide-binding</keyword>
<evidence type="ECO:0000259" key="9">
    <source>
        <dbReference type="PROSITE" id="PS50893"/>
    </source>
</evidence>
<dbReference type="GO" id="GO:0043215">
    <property type="term" value="P:daunorubicin transport"/>
    <property type="evidence" value="ECO:0007669"/>
    <property type="project" value="InterPro"/>
</dbReference>
<dbReference type="Proteomes" id="UP000245934">
    <property type="component" value="Unassembled WGS sequence"/>
</dbReference>
<dbReference type="PROSITE" id="PS50893">
    <property type="entry name" value="ABC_TRANSPORTER_2"/>
    <property type="match status" value="1"/>
</dbReference>
<evidence type="ECO:0000313" key="10">
    <source>
        <dbReference type="EMBL" id="PWR73276.1"/>
    </source>
</evidence>
<dbReference type="Gene3D" id="3.40.50.300">
    <property type="entry name" value="P-loop containing nucleotide triphosphate hydrolases"/>
    <property type="match status" value="1"/>
</dbReference>
<dbReference type="InterPro" id="IPR017871">
    <property type="entry name" value="ABC_transporter-like_CS"/>
</dbReference>
<dbReference type="PANTHER" id="PTHR43582">
    <property type="entry name" value="LINEARMYCIN RESISTANCE ATP-BINDING PROTEIN LNRL"/>
    <property type="match status" value="1"/>
</dbReference>
<keyword evidence="5 10" id="KW-0067">ATP-binding</keyword>
<proteinExistence type="inferred from homology"/>
<accession>A0A2V2N6C1</accession>
<evidence type="ECO:0000256" key="5">
    <source>
        <dbReference type="ARBA" id="ARBA00022840"/>
    </source>
</evidence>
<dbReference type="SMART" id="SM00382">
    <property type="entry name" value="AAA"/>
    <property type="match status" value="1"/>
</dbReference>
<keyword evidence="7" id="KW-0472">Membrane</keyword>
<comment type="similarity">
    <text evidence="8">Belongs to the ABC transporter superfamily. Drug exporter-1 (DrugE1) (TC 3.A.1.105) family.</text>
</comment>
<evidence type="ECO:0000256" key="1">
    <source>
        <dbReference type="ARBA" id="ARBA00004413"/>
    </source>
</evidence>
<dbReference type="AlphaFoldDB" id="A0A2V2N6C1"/>
<comment type="subcellular location">
    <subcellularLocation>
        <location evidence="1">Cell membrane</location>
        <topology evidence="1">Peripheral membrane protein</topology>
        <orientation evidence="1">Cytoplasmic side</orientation>
    </subcellularLocation>
</comment>
<gene>
    <name evidence="10" type="ORF">DLD82_10990</name>
</gene>